<keyword evidence="2" id="KW-1185">Reference proteome</keyword>
<evidence type="ECO:0000313" key="1">
    <source>
        <dbReference type="EMBL" id="SNT63121.1"/>
    </source>
</evidence>
<sequence>MCLCGEKLSESIERNAKVKISTEVDALYIKLAT</sequence>
<evidence type="ECO:0000313" key="2">
    <source>
        <dbReference type="Proteomes" id="UP000198318"/>
    </source>
</evidence>
<reference evidence="1 2" key="1">
    <citation type="submission" date="2017-06" db="EMBL/GenBank/DDBJ databases">
        <authorList>
            <person name="Kim H.J."/>
            <person name="Triplett B.A."/>
        </authorList>
    </citation>
    <scope>NUCLEOTIDE SEQUENCE [LARGE SCALE GENOMIC DNA]</scope>
    <source>
        <strain evidence="1 2">DSM 44715</strain>
    </source>
</reference>
<dbReference type="EMBL" id="FZOR01000092">
    <property type="protein sequence ID" value="SNT63121.1"/>
    <property type="molecule type" value="Genomic_DNA"/>
</dbReference>
<proteinExistence type="predicted"/>
<accession>A0A239P7W3</accession>
<protein>
    <submittedName>
        <fullName evidence="1">Uncharacterized protein</fullName>
    </submittedName>
</protein>
<name>A0A239P7W3_9ACTN</name>
<organism evidence="1 2">
    <name type="scientific">Actinomadura meyerae</name>
    <dbReference type="NCBI Taxonomy" id="240840"/>
    <lineage>
        <taxon>Bacteria</taxon>
        <taxon>Bacillati</taxon>
        <taxon>Actinomycetota</taxon>
        <taxon>Actinomycetes</taxon>
        <taxon>Streptosporangiales</taxon>
        <taxon>Thermomonosporaceae</taxon>
        <taxon>Actinomadura</taxon>
    </lineage>
</organism>
<dbReference type="Proteomes" id="UP000198318">
    <property type="component" value="Unassembled WGS sequence"/>
</dbReference>
<dbReference type="AlphaFoldDB" id="A0A239P7W3"/>
<gene>
    <name evidence="1" type="ORF">SAMN05443665_10921</name>
</gene>
<feature type="non-terminal residue" evidence="1">
    <location>
        <position position="33"/>
    </location>
</feature>